<evidence type="ECO:0000256" key="1">
    <source>
        <dbReference type="SAM" id="MobiDB-lite"/>
    </source>
</evidence>
<comment type="caution">
    <text evidence="2">The sequence shown here is derived from an EMBL/GenBank/DDBJ whole genome shotgun (WGS) entry which is preliminary data.</text>
</comment>
<gene>
    <name evidence="2" type="ORF">AO067_03640</name>
</gene>
<dbReference type="EMBL" id="LKEJ01000024">
    <property type="protein sequence ID" value="KTB71012.1"/>
    <property type="molecule type" value="Genomic_DNA"/>
</dbReference>
<keyword evidence="3" id="KW-1185">Reference proteome</keyword>
<dbReference type="GO" id="GO:0005615">
    <property type="term" value="C:extracellular space"/>
    <property type="evidence" value="ECO:0007669"/>
    <property type="project" value="InterPro"/>
</dbReference>
<sequence length="215" mass="23369">MNITPLTSTTSKGLAVQDASKIAIPNSTRMINASSMRWLNKGRCAIGNHISTSIEKGKLFELTSLGDNMFGVPAISERNSTHHPVLRFEPDPDHDLNLVRVYMQDSAGKLSPWEPLPDAVTTPPPQSLPDAQAHSASSSLPRRPPADSGLSSSRVALNQAQRAEAFLKTTLALRARNAARKQLMDVRDAIQSGREDSFNKKISATEKNAKGINYV</sequence>
<reference evidence="2 3" key="1">
    <citation type="submission" date="2015-09" db="EMBL/GenBank/DDBJ databases">
        <title>Genome sequence of ICMP 13104.</title>
        <authorList>
            <person name="Visnovsky S."/>
            <person name="Lu A."/>
            <person name="Panda P."/>
            <person name="Pitman A."/>
        </authorList>
    </citation>
    <scope>NUCLEOTIDE SEQUENCE [LARGE SCALE GENOMIC DNA]</scope>
    <source>
        <strain evidence="2 3">ICMP 13104</strain>
    </source>
</reference>
<evidence type="ECO:0008006" key="4">
    <source>
        <dbReference type="Google" id="ProtNLM"/>
    </source>
</evidence>
<dbReference type="AlphaFoldDB" id="A0A0W0ICW5"/>
<accession>A0A0W0ICW5</accession>
<protein>
    <recommendedName>
        <fullName evidence="4">Type III effector</fullName>
    </recommendedName>
</protein>
<name>A0A0W0ICW5_PSEVI</name>
<dbReference type="Pfam" id="PF09589">
    <property type="entry name" value="HrpA_pilin"/>
    <property type="match status" value="1"/>
</dbReference>
<dbReference type="InterPro" id="IPR018581">
    <property type="entry name" value="T3SS_pilus_HrpA"/>
</dbReference>
<organism evidence="2 3">
    <name type="scientific">Pseudomonas viridiflava ICMP 13104</name>
    <dbReference type="NCBI Taxonomy" id="1198305"/>
    <lineage>
        <taxon>Bacteria</taxon>
        <taxon>Pseudomonadati</taxon>
        <taxon>Pseudomonadota</taxon>
        <taxon>Gammaproteobacteria</taxon>
        <taxon>Pseudomonadales</taxon>
        <taxon>Pseudomonadaceae</taxon>
        <taxon>Pseudomonas</taxon>
    </lineage>
</organism>
<feature type="region of interest" description="Disordered" evidence="1">
    <location>
        <begin position="110"/>
        <end position="154"/>
    </location>
</feature>
<dbReference type="Proteomes" id="UP000053048">
    <property type="component" value="Unassembled WGS sequence"/>
</dbReference>
<evidence type="ECO:0000313" key="2">
    <source>
        <dbReference type="EMBL" id="KTB71012.1"/>
    </source>
</evidence>
<evidence type="ECO:0000313" key="3">
    <source>
        <dbReference type="Proteomes" id="UP000053048"/>
    </source>
</evidence>
<proteinExistence type="predicted"/>